<proteinExistence type="predicted"/>
<evidence type="ECO:0000313" key="1">
    <source>
        <dbReference type="EMBL" id="WVX49449.1"/>
    </source>
</evidence>
<organism evidence="1 2">
    <name type="scientific">Roseobacter fucihabitans</name>
    <dbReference type="NCBI Taxonomy" id="1537242"/>
    <lineage>
        <taxon>Bacteria</taxon>
        <taxon>Pseudomonadati</taxon>
        <taxon>Pseudomonadota</taxon>
        <taxon>Alphaproteobacteria</taxon>
        <taxon>Rhodobacterales</taxon>
        <taxon>Roseobacteraceae</taxon>
        <taxon>Roseobacter</taxon>
    </lineage>
</organism>
<sequence length="140" mass="15326">MSQLAKLNIKTATRAAKLPASEQRKRKLLAALDEQVLVAQAAISGETYEVTRKVWAKNEAGESVLIDRVRKVRPWFFEQDGGWYVQCRYGNKVLPLGDGNAVQVKALKDVTGVLAAFKAAATAGELDEAISTAVERKKPK</sequence>
<protein>
    <submittedName>
        <fullName evidence="1">Uncharacterized protein</fullName>
    </submittedName>
</protein>
<dbReference type="EMBL" id="CP143423">
    <property type="protein sequence ID" value="WVX49449.1"/>
    <property type="molecule type" value="Genomic_DNA"/>
</dbReference>
<accession>A0ABZ2BXH7</accession>
<dbReference type="RefSeq" id="WP_222869672.1">
    <property type="nucleotide sequence ID" value="NZ_CP143423.1"/>
</dbReference>
<name>A0ABZ2BXH7_9RHOB</name>
<dbReference type="Proteomes" id="UP001318682">
    <property type="component" value="Chromosome"/>
</dbReference>
<reference evidence="2" key="2">
    <citation type="submission" date="2024-01" db="EMBL/GenBank/DDBJ databases">
        <title>Roseobacter fucihabitans sp. nov., isolated from the brown alga Fucus spiralis.</title>
        <authorList>
            <person name="Hahnke S."/>
            <person name="Berger M."/>
            <person name="Schlingloff A."/>
            <person name="Athale I."/>
            <person name="Neumann-Schaal M."/>
            <person name="Adenaya A."/>
            <person name="Poehlein A."/>
            <person name="Daniel R."/>
            <person name="Pertersen J."/>
            <person name="Brinkhoff T."/>
        </authorList>
    </citation>
    <scope>NUCLEOTIDE SEQUENCE [LARGE SCALE GENOMIC DNA]</scope>
    <source>
        <strain evidence="2">B14</strain>
    </source>
</reference>
<reference evidence="1 2" key="1">
    <citation type="submission" date="2015-07" db="EMBL/GenBank/DDBJ databases">
        <authorList>
            <person name="Voget S."/>
            <person name="Dogs M."/>
            <person name="Brinkhoff T.H."/>
            <person name="Daniel R."/>
        </authorList>
    </citation>
    <scope>NUCLEOTIDE SEQUENCE [LARGE SCALE GENOMIC DNA]</scope>
    <source>
        <strain evidence="1 2">B14</strain>
    </source>
</reference>
<keyword evidence="2" id="KW-1185">Reference proteome</keyword>
<evidence type="ECO:0000313" key="2">
    <source>
        <dbReference type="Proteomes" id="UP001318682"/>
    </source>
</evidence>
<gene>
    <name evidence="1" type="ORF">ROLI_025440</name>
</gene>